<evidence type="ECO:0000256" key="2">
    <source>
        <dbReference type="ARBA" id="ARBA00007161"/>
    </source>
</evidence>
<dbReference type="CDD" id="cd03399">
    <property type="entry name" value="SPFH_flotillin"/>
    <property type="match status" value="1"/>
</dbReference>
<dbReference type="PANTHER" id="PTHR13806">
    <property type="entry name" value="FLOTILLIN-RELATED"/>
    <property type="match status" value="1"/>
</dbReference>
<dbReference type="EMBL" id="BOPG01000063">
    <property type="protein sequence ID" value="GIJ61144.1"/>
    <property type="molecule type" value="Genomic_DNA"/>
</dbReference>
<feature type="region of interest" description="Disordered" evidence="4">
    <location>
        <begin position="491"/>
        <end position="522"/>
    </location>
</feature>
<keyword evidence="3" id="KW-0472">Membrane</keyword>
<name>A0A8J3ZBJ2_9ACTN</name>
<reference evidence="7" key="1">
    <citation type="submission" date="2021-01" db="EMBL/GenBank/DDBJ databases">
        <title>Whole genome shotgun sequence of Virgisporangium aurantiacum NBRC 16421.</title>
        <authorList>
            <person name="Komaki H."/>
            <person name="Tamura T."/>
        </authorList>
    </citation>
    <scope>NUCLEOTIDE SEQUENCE</scope>
    <source>
        <strain evidence="7">NBRC 16421</strain>
    </source>
</reference>
<dbReference type="InterPro" id="IPR001107">
    <property type="entry name" value="Band_7"/>
</dbReference>
<keyword evidence="8" id="KW-1185">Reference proteome</keyword>
<dbReference type="PANTHER" id="PTHR13806:SF46">
    <property type="entry name" value="FLOTILLIN-1-RELATED"/>
    <property type="match status" value="1"/>
</dbReference>
<sequence length="522" mass="54374">MLVPVVAFAGGGVVLLLVLLVLLVMSRLRVASPDEAFIITGRKGRSITSSTGALSTDLSGQKVVLGASVFVVPVVQKLYALDLSSRRINVRIQGAVSAQGIRCDLEGVAIVKVGGGEAAIRAAAQRFLHQQDGIEAFTSEVLAGVLRAIVGRLTVEAIIRDRAAFASEVAEEAEASLTNQGLVLDTFQLHDIRAEGTYLADLGRPEAARVVKEAAIAEARAHQAAEQERLLAEEAVAVAERQLALKRAGIQAEIDAARALSASAGPLAQAERDQAVLAEKEKVATRNAALTERKLDTEVRRPADAARYRLEQEAEAARNAAVFKADAERQATIAAAQAAAEQARLVGEGERARRAALAEAEAIEGAKRGEAEQVRRTAIAQAVEAEGTADAAATLARGQAEAEAMRVRAEAFAQYNEAAVLEMLIRVLPEVVRAASEPLAAVDKMTVISTDGASALTRSVSTGVAQGLQLGSDLTGLDLPALLARLGGVGVPDGSSVSPKQVTPAVSARPVKPPADGATPVR</sequence>
<gene>
    <name evidence="7" type="ORF">Vau01_086600</name>
</gene>
<feature type="domain" description="Band 7" evidence="5">
    <location>
        <begin position="33"/>
        <end position="222"/>
    </location>
</feature>
<evidence type="ECO:0000259" key="6">
    <source>
        <dbReference type="Pfam" id="PF15975"/>
    </source>
</evidence>
<dbReference type="GO" id="GO:0005886">
    <property type="term" value="C:plasma membrane"/>
    <property type="evidence" value="ECO:0007669"/>
    <property type="project" value="TreeGrafter"/>
</dbReference>
<dbReference type="Pfam" id="PF01145">
    <property type="entry name" value="Band_7"/>
    <property type="match status" value="1"/>
</dbReference>
<dbReference type="AlphaFoldDB" id="A0A8J3ZBJ2"/>
<evidence type="ECO:0000313" key="7">
    <source>
        <dbReference type="EMBL" id="GIJ61144.1"/>
    </source>
</evidence>
<evidence type="ECO:0000256" key="4">
    <source>
        <dbReference type="SAM" id="MobiDB-lite"/>
    </source>
</evidence>
<dbReference type="InterPro" id="IPR036013">
    <property type="entry name" value="Band_7/SPFH_dom_sf"/>
</dbReference>
<dbReference type="Proteomes" id="UP000612585">
    <property type="component" value="Unassembled WGS sequence"/>
</dbReference>
<proteinExistence type="inferred from homology"/>
<comment type="caution">
    <text evidence="7">The sequence shown here is derived from an EMBL/GenBank/DDBJ whole genome shotgun (WGS) entry which is preliminary data.</text>
</comment>
<organism evidence="7 8">
    <name type="scientific">Virgisporangium aurantiacum</name>
    <dbReference type="NCBI Taxonomy" id="175570"/>
    <lineage>
        <taxon>Bacteria</taxon>
        <taxon>Bacillati</taxon>
        <taxon>Actinomycetota</taxon>
        <taxon>Actinomycetes</taxon>
        <taxon>Micromonosporales</taxon>
        <taxon>Micromonosporaceae</taxon>
        <taxon>Virgisporangium</taxon>
    </lineage>
</organism>
<accession>A0A8J3ZBJ2</accession>
<evidence type="ECO:0000256" key="1">
    <source>
        <dbReference type="ARBA" id="ARBA00004370"/>
    </source>
</evidence>
<dbReference type="GO" id="GO:0072659">
    <property type="term" value="P:protein localization to plasma membrane"/>
    <property type="evidence" value="ECO:0007669"/>
    <property type="project" value="TreeGrafter"/>
</dbReference>
<dbReference type="InterPro" id="IPR027705">
    <property type="entry name" value="Flotillin_fam"/>
</dbReference>
<dbReference type="Gene3D" id="3.30.479.30">
    <property type="entry name" value="Band 7 domain"/>
    <property type="match status" value="1"/>
</dbReference>
<evidence type="ECO:0000259" key="5">
    <source>
        <dbReference type="Pfam" id="PF01145"/>
    </source>
</evidence>
<comment type="similarity">
    <text evidence="2">Belongs to the band 7/mec-2 family. Flotillin subfamily.</text>
</comment>
<evidence type="ECO:0000256" key="3">
    <source>
        <dbReference type="ARBA" id="ARBA00023136"/>
    </source>
</evidence>
<dbReference type="InterPro" id="IPR031905">
    <property type="entry name" value="Flotillin_C"/>
</dbReference>
<dbReference type="SUPFAM" id="SSF117892">
    <property type="entry name" value="Band 7/SPFH domain"/>
    <property type="match status" value="1"/>
</dbReference>
<dbReference type="GO" id="GO:0002020">
    <property type="term" value="F:protease binding"/>
    <property type="evidence" value="ECO:0007669"/>
    <property type="project" value="TreeGrafter"/>
</dbReference>
<comment type="subcellular location">
    <subcellularLocation>
        <location evidence="1">Membrane</location>
    </subcellularLocation>
</comment>
<evidence type="ECO:0000313" key="8">
    <source>
        <dbReference type="Proteomes" id="UP000612585"/>
    </source>
</evidence>
<protein>
    <submittedName>
        <fullName evidence="7">Flotillin</fullName>
    </submittedName>
</protein>
<dbReference type="Pfam" id="PF15975">
    <property type="entry name" value="Flot"/>
    <property type="match status" value="1"/>
</dbReference>
<feature type="domain" description="Flotillin C-terminal" evidence="6">
    <location>
        <begin position="378"/>
        <end position="462"/>
    </location>
</feature>